<dbReference type="Gene3D" id="3.30.420.10">
    <property type="entry name" value="Ribonuclease H-like superfamily/Ribonuclease H"/>
    <property type="match status" value="1"/>
</dbReference>
<dbReference type="InterPro" id="IPR012337">
    <property type="entry name" value="RNaseH-like_sf"/>
</dbReference>
<dbReference type="PANTHER" id="PTHR11439:SF455">
    <property type="entry name" value="RLK (RECEPTOR-LIKE PROTEIN KINASE) 8, PUTATIVE-RELATED"/>
    <property type="match status" value="1"/>
</dbReference>
<proteinExistence type="predicted"/>
<dbReference type="CDD" id="cd09272">
    <property type="entry name" value="RNase_HI_RT_Ty1"/>
    <property type="match status" value="1"/>
</dbReference>
<dbReference type="Pfam" id="PF25597">
    <property type="entry name" value="SH3_retrovirus"/>
    <property type="match status" value="1"/>
</dbReference>
<dbReference type="Pfam" id="PF13976">
    <property type="entry name" value="gag_pre-integrs"/>
    <property type="match status" value="1"/>
</dbReference>
<dbReference type="PROSITE" id="PS50994">
    <property type="entry name" value="INTEGRASE"/>
    <property type="match status" value="1"/>
</dbReference>
<reference evidence="3 4" key="1">
    <citation type="journal article" date="2018" name="PLoS Genet.">
        <title>Population sequencing reveals clonal diversity and ancestral inbreeding in the grapevine cultivar Chardonnay.</title>
        <authorList>
            <person name="Roach M.J."/>
            <person name="Johnson D.L."/>
            <person name="Bohlmann J."/>
            <person name="van Vuuren H.J."/>
            <person name="Jones S.J."/>
            <person name="Pretorius I.S."/>
            <person name="Schmidt S.A."/>
            <person name="Borneman A.R."/>
        </authorList>
    </citation>
    <scope>NUCLEOTIDE SEQUENCE [LARGE SCALE GENOMIC DNA]</scope>
    <source>
        <strain evidence="4">cv. Chardonnay</strain>
        <tissue evidence="3">Leaf</tissue>
    </source>
</reference>
<dbReference type="Pfam" id="PF07727">
    <property type="entry name" value="RVT_2"/>
    <property type="match status" value="1"/>
</dbReference>
<dbReference type="EMBL" id="QGNW01001063">
    <property type="protein sequence ID" value="RVW57189.1"/>
    <property type="molecule type" value="Genomic_DNA"/>
</dbReference>
<dbReference type="Pfam" id="PF00665">
    <property type="entry name" value="rve"/>
    <property type="match status" value="1"/>
</dbReference>
<sequence>MKRRAAEEKMVCPIRRDKLALVPKAPGSSSMAHCPMKVDFDIVTVPSAHSTWSLDCEKIAANPLPSHLLEGASRVTTWQVTFAICGILLSLSEQTSPSLAIPLSCLKGDDCSVTNCAVIMTTKAKKSSQHKCHTVSNTIKALLQFKIKKEEALLPIDQASTPVRTSFIGKKGEALLPVDQASTPSKWELLCWLLGFRCKRGVYGLCGLLLVYISLSWRRCPPSGPRLPCPALVVVGVYNCNYRVYNEELSPHPVRRISVIYRVYQTPLWYQSKVSFDSDHGCFVFFTSYSSAQYNASQELFGYLDGSITTPSPMITASDGTPKSNPAYTSWLHTDQTLLSLLYSSLTEESMSESITEFSCTFKGLCDQLAAIGRPIDDTDKVHWYLRALGPDYKIFSTTMMSQLPLPSFAEIVPKALSHEIFEQSVSHSSSNSAYFVQQTSKVAGHKQVKHRSSASPTPFANSKSSSNSSDFNDFEWFPDSGATSHMTNDTEGVNQPAVYSGNERVMVGNGQFLAISHTGSISSLVPSSPLLLSNVLVDRVTRVVLGVGRCENGLYVLDRRHHALVSTTSSPRAFVRLWHTRLGHPHYRTVASLSKLGSISCSDKLVNNDSEICVGCRLGKSHRLPFSLNNERCAMPFDRLHCDLWGPSPVSSFNGYRYYAVFIDDCTRFSWIFPLKHKSDFFDNFINLQRFIETQFSAKIKSFQCDGGTEFTNNKFRSHLHSCGIDLRLACPYTHSQNGIAERKHRHVTETGLTLMFHARVPLSLWVEAFSIAVFLINRLPSPSLVGKTPYELLFSKQPDYFMLRTFGCLCFPYLRDYSPNKLSQKSTPYVFLGYSTLHKGFRCLDCKTHRVYVSRHVQFYEHTFPYNGDSVQNLPFNIDYIHFSESQECVSSSSNVSTSDSLPSPSFSNSLCLPCNDIPHLSSTSSPGPQVPLDEDSLLDSVATDSTTPSPVSSSPRVTTSNHPMITRGKAGIFKPRLYHAMHISSSSQLFQALLALKEPHGFKSVAKHPEWLSAMDDEIHALKKNDTWVLVPRPQHHNVVGCRWIFKTKLHSDGSIERHKARLVAQGFSQVHGLDFGDTFSPVVRPATVRIILSLAVTSGWRLHQLDVKNAFLHSFLNEEVYMEQLPGYTDPHFPQHVCRLKRALYGLKQAPRAWFHRFSSFLLKLGFHSSQADSSLFVYHSSLGTVYLLLYVDDMIITRSTPSLVHTFITRLSNEFSMKDLGDLHYFLGVEVQANEKGLFLSQTKYALDLLQRASMIDAKPISTPFVVGQHLSAEGTLFSNPTLFRSLAGALQYLTITRPDLSFSVNFIFQFMHAPTEDHFRALKRILRYVKGTAHHGLQLHKQSTRDLLGYSDADWAGCPDTRRSTTGYAIFFGANLISWSSKKQSTVSHSSAEAEYRSLAIATADIAWIIQLLQDLHVTLSMPPKILCDNQSAIFMAVNPVTRPRSKHIAIDYHFVRELVDKGTLKIDFVPSHLQLADSLTKGVTKPQFYLFRSKLSVLPSTTLTLQGGDKGESNSP</sequence>
<feature type="compositionally biased region" description="Low complexity" evidence="1">
    <location>
        <begin position="943"/>
        <end position="963"/>
    </location>
</feature>
<dbReference type="GO" id="GO:0003676">
    <property type="term" value="F:nucleic acid binding"/>
    <property type="evidence" value="ECO:0007669"/>
    <property type="project" value="InterPro"/>
</dbReference>
<dbReference type="InterPro" id="IPR001584">
    <property type="entry name" value="Integrase_cat-core"/>
</dbReference>
<dbReference type="PANTHER" id="PTHR11439">
    <property type="entry name" value="GAG-POL-RELATED RETROTRANSPOSON"/>
    <property type="match status" value="1"/>
</dbReference>
<name>A0A438FB42_VITVI</name>
<dbReference type="GO" id="GO:0015074">
    <property type="term" value="P:DNA integration"/>
    <property type="evidence" value="ECO:0007669"/>
    <property type="project" value="InterPro"/>
</dbReference>
<dbReference type="SUPFAM" id="SSF56672">
    <property type="entry name" value="DNA/RNA polymerases"/>
    <property type="match status" value="1"/>
</dbReference>
<evidence type="ECO:0000313" key="3">
    <source>
        <dbReference type="EMBL" id="RVW57189.1"/>
    </source>
</evidence>
<evidence type="ECO:0000313" key="4">
    <source>
        <dbReference type="Proteomes" id="UP000288805"/>
    </source>
</evidence>
<evidence type="ECO:0000259" key="2">
    <source>
        <dbReference type="PROSITE" id="PS50994"/>
    </source>
</evidence>
<feature type="domain" description="Integrase catalytic" evidence="2">
    <location>
        <begin position="633"/>
        <end position="799"/>
    </location>
</feature>
<organism evidence="3 4">
    <name type="scientific">Vitis vinifera</name>
    <name type="common">Grape</name>
    <dbReference type="NCBI Taxonomy" id="29760"/>
    <lineage>
        <taxon>Eukaryota</taxon>
        <taxon>Viridiplantae</taxon>
        <taxon>Streptophyta</taxon>
        <taxon>Embryophyta</taxon>
        <taxon>Tracheophyta</taxon>
        <taxon>Spermatophyta</taxon>
        <taxon>Magnoliopsida</taxon>
        <taxon>eudicotyledons</taxon>
        <taxon>Gunneridae</taxon>
        <taxon>Pentapetalae</taxon>
        <taxon>rosids</taxon>
        <taxon>Vitales</taxon>
        <taxon>Vitaceae</taxon>
        <taxon>Viteae</taxon>
        <taxon>Vitis</taxon>
    </lineage>
</organism>
<comment type="caution">
    <text evidence="3">The sequence shown here is derived from an EMBL/GenBank/DDBJ whole genome shotgun (WGS) entry which is preliminary data.</text>
</comment>
<dbReference type="Proteomes" id="UP000288805">
    <property type="component" value="Unassembled WGS sequence"/>
</dbReference>
<protein>
    <submittedName>
        <fullName evidence="3">Retrovirus-related Pol polyprotein from transposon RE1</fullName>
    </submittedName>
</protein>
<dbReference type="InterPro" id="IPR036397">
    <property type="entry name" value="RNaseH_sf"/>
</dbReference>
<evidence type="ECO:0000256" key="1">
    <source>
        <dbReference type="SAM" id="MobiDB-lite"/>
    </source>
</evidence>
<dbReference type="InterPro" id="IPR043502">
    <property type="entry name" value="DNA/RNA_pol_sf"/>
</dbReference>
<accession>A0A438FB42</accession>
<feature type="region of interest" description="Disordered" evidence="1">
    <location>
        <begin position="446"/>
        <end position="469"/>
    </location>
</feature>
<gene>
    <name evidence="3" type="primary">RE1_1019</name>
    <name evidence="3" type="ORF">CK203_103341</name>
</gene>
<feature type="region of interest" description="Disordered" evidence="1">
    <location>
        <begin position="943"/>
        <end position="966"/>
    </location>
</feature>
<dbReference type="InterPro" id="IPR025724">
    <property type="entry name" value="GAG-pre-integrase_dom"/>
</dbReference>
<dbReference type="InterPro" id="IPR057670">
    <property type="entry name" value="SH3_retrovirus"/>
</dbReference>
<dbReference type="SUPFAM" id="SSF53098">
    <property type="entry name" value="Ribonuclease H-like"/>
    <property type="match status" value="1"/>
</dbReference>
<dbReference type="InterPro" id="IPR013103">
    <property type="entry name" value="RVT_2"/>
</dbReference>